<evidence type="ECO:0000256" key="1">
    <source>
        <dbReference type="SAM" id="MobiDB-lite"/>
    </source>
</evidence>
<name>A0A5J9W1K3_9POAL</name>
<dbReference type="Proteomes" id="UP000324897">
    <property type="component" value="Chromosome 4"/>
</dbReference>
<protein>
    <submittedName>
        <fullName evidence="2">Uncharacterized protein</fullName>
    </submittedName>
</protein>
<dbReference type="AlphaFoldDB" id="A0A5J9W1K3"/>
<feature type="compositionally biased region" description="Basic and acidic residues" evidence="1">
    <location>
        <begin position="1"/>
        <end position="12"/>
    </location>
</feature>
<organism evidence="2 3">
    <name type="scientific">Eragrostis curvula</name>
    <name type="common">weeping love grass</name>
    <dbReference type="NCBI Taxonomy" id="38414"/>
    <lineage>
        <taxon>Eukaryota</taxon>
        <taxon>Viridiplantae</taxon>
        <taxon>Streptophyta</taxon>
        <taxon>Embryophyta</taxon>
        <taxon>Tracheophyta</taxon>
        <taxon>Spermatophyta</taxon>
        <taxon>Magnoliopsida</taxon>
        <taxon>Liliopsida</taxon>
        <taxon>Poales</taxon>
        <taxon>Poaceae</taxon>
        <taxon>PACMAD clade</taxon>
        <taxon>Chloridoideae</taxon>
        <taxon>Eragrostideae</taxon>
        <taxon>Eragrostidinae</taxon>
        <taxon>Eragrostis</taxon>
    </lineage>
</organism>
<feature type="non-terminal residue" evidence="2">
    <location>
        <position position="1"/>
    </location>
</feature>
<reference evidence="2 3" key="1">
    <citation type="journal article" date="2019" name="Sci. Rep.">
        <title>A high-quality genome of Eragrostis curvula grass provides insights into Poaceae evolution and supports new strategies to enhance forage quality.</title>
        <authorList>
            <person name="Carballo J."/>
            <person name="Santos B.A.C.M."/>
            <person name="Zappacosta D."/>
            <person name="Garbus I."/>
            <person name="Selva J.P."/>
            <person name="Gallo C.A."/>
            <person name="Diaz A."/>
            <person name="Albertini E."/>
            <person name="Caccamo M."/>
            <person name="Echenique V."/>
        </authorList>
    </citation>
    <scope>NUCLEOTIDE SEQUENCE [LARGE SCALE GENOMIC DNA]</scope>
    <source>
        <strain evidence="3">cv. Victoria</strain>
        <tissue evidence="2">Leaf</tissue>
    </source>
</reference>
<dbReference type="EMBL" id="RWGY01000007">
    <property type="protein sequence ID" value="TVU41807.1"/>
    <property type="molecule type" value="Genomic_DNA"/>
</dbReference>
<gene>
    <name evidence="2" type="ORF">EJB05_15359</name>
</gene>
<evidence type="ECO:0000313" key="2">
    <source>
        <dbReference type="EMBL" id="TVU41807.1"/>
    </source>
</evidence>
<comment type="caution">
    <text evidence="2">The sequence shown here is derived from an EMBL/GenBank/DDBJ whole genome shotgun (WGS) entry which is preliminary data.</text>
</comment>
<dbReference type="Gramene" id="TVU41807">
    <property type="protein sequence ID" value="TVU41807"/>
    <property type="gene ID" value="EJB05_15359"/>
</dbReference>
<proteinExistence type="predicted"/>
<feature type="region of interest" description="Disordered" evidence="1">
    <location>
        <begin position="1"/>
        <end position="23"/>
    </location>
</feature>
<accession>A0A5J9W1K3</accession>
<evidence type="ECO:0000313" key="3">
    <source>
        <dbReference type="Proteomes" id="UP000324897"/>
    </source>
</evidence>
<keyword evidence="3" id="KW-1185">Reference proteome</keyword>
<sequence>MASSRKQPEGRSRPGSSTWWPPSPQRLWCRCFRGSAPRIGAAESCMAASAELWNGRLVMLRSIDHRALAVTEYLTGAALFLNA</sequence>